<dbReference type="OrthoDB" id="9815791at2"/>
<dbReference type="PANTHER" id="PTHR11496:SF102">
    <property type="entry name" value="ALCOHOL DEHYDROGENASE 4"/>
    <property type="match status" value="1"/>
</dbReference>
<evidence type="ECO:0000256" key="2">
    <source>
        <dbReference type="ARBA" id="ARBA00023002"/>
    </source>
</evidence>
<protein>
    <submittedName>
        <fullName evidence="6">Uncharacterized protein</fullName>
    </submittedName>
</protein>
<evidence type="ECO:0000256" key="1">
    <source>
        <dbReference type="ARBA" id="ARBA00007358"/>
    </source>
</evidence>
<reference evidence="6 7" key="1">
    <citation type="submission" date="2013-08" db="EMBL/GenBank/DDBJ databases">
        <authorList>
            <person name="Huang J."/>
            <person name="Wang G."/>
        </authorList>
    </citation>
    <scope>NUCLEOTIDE SEQUENCE [LARGE SCALE GENOMIC DNA]</scope>
    <source>
        <strain evidence="6 7">BH030004</strain>
    </source>
</reference>
<dbReference type="GO" id="GO:0046872">
    <property type="term" value="F:metal ion binding"/>
    <property type="evidence" value="ECO:0007669"/>
    <property type="project" value="InterPro"/>
</dbReference>
<evidence type="ECO:0000256" key="3">
    <source>
        <dbReference type="ARBA" id="ARBA00023027"/>
    </source>
</evidence>
<dbReference type="Gene3D" id="3.40.50.1970">
    <property type="match status" value="1"/>
</dbReference>
<dbReference type="Gene3D" id="1.20.1090.10">
    <property type="entry name" value="Dehydroquinate synthase-like - alpha domain"/>
    <property type="match status" value="1"/>
</dbReference>
<accession>A0A0A5I460</accession>
<dbReference type="CDD" id="cd14863">
    <property type="entry name" value="Fe-ADH-like"/>
    <property type="match status" value="1"/>
</dbReference>
<evidence type="ECO:0000259" key="5">
    <source>
        <dbReference type="Pfam" id="PF25137"/>
    </source>
</evidence>
<dbReference type="STRING" id="1385511.GCA_000425225_01536"/>
<dbReference type="PROSITE" id="PS00913">
    <property type="entry name" value="ADH_IRON_1"/>
    <property type="match status" value="1"/>
</dbReference>
<dbReference type="SUPFAM" id="SSF56796">
    <property type="entry name" value="Dehydroquinate synthase-like"/>
    <property type="match status" value="1"/>
</dbReference>
<dbReference type="eggNOG" id="COG1454">
    <property type="taxonomic scope" value="Bacteria"/>
</dbReference>
<keyword evidence="3" id="KW-0520">NAD</keyword>
<evidence type="ECO:0000259" key="4">
    <source>
        <dbReference type="Pfam" id="PF00465"/>
    </source>
</evidence>
<dbReference type="Pfam" id="PF00465">
    <property type="entry name" value="Fe-ADH"/>
    <property type="match status" value="1"/>
</dbReference>
<keyword evidence="7" id="KW-1185">Reference proteome</keyword>
<dbReference type="FunFam" id="3.40.50.1970:FF:000003">
    <property type="entry name" value="Alcohol dehydrogenase, iron-containing"/>
    <property type="match status" value="1"/>
</dbReference>
<feature type="domain" description="Alcohol dehydrogenase iron-type/glycerol dehydrogenase GldA" evidence="4">
    <location>
        <begin position="11"/>
        <end position="178"/>
    </location>
</feature>
<dbReference type="InterPro" id="IPR039697">
    <property type="entry name" value="Alcohol_dehydrogenase_Fe"/>
</dbReference>
<gene>
    <name evidence="6" type="ORF">N783_19840</name>
</gene>
<dbReference type="Proteomes" id="UP000030403">
    <property type="component" value="Unassembled WGS sequence"/>
</dbReference>
<comment type="similarity">
    <text evidence="1">Belongs to the iron-containing alcohol dehydrogenase family.</text>
</comment>
<dbReference type="GO" id="GO:0004022">
    <property type="term" value="F:alcohol dehydrogenase (NAD+) activity"/>
    <property type="evidence" value="ECO:0007669"/>
    <property type="project" value="UniProtKB-ARBA"/>
</dbReference>
<evidence type="ECO:0000313" key="6">
    <source>
        <dbReference type="EMBL" id="KGX90612.1"/>
    </source>
</evidence>
<proteinExistence type="inferred from homology"/>
<feature type="domain" description="Fe-containing alcohol dehydrogenase-like C-terminal" evidence="5">
    <location>
        <begin position="189"/>
        <end position="352"/>
    </location>
</feature>
<dbReference type="PANTHER" id="PTHR11496">
    <property type="entry name" value="ALCOHOL DEHYDROGENASE"/>
    <property type="match status" value="1"/>
</dbReference>
<organism evidence="6 7">
    <name type="scientific">Pontibacillus marinus BH030004 = DSM 16465</name>
    <dbReference type="NCBI Taxonomy" id="1385511"/>
    <lineage>
        <taxon>Bacteria</taxon>
        <taxon>Bacillati</taxon>
        <taxon>Bacillota</taxon>
        <taxon>Bacilli</taxon>
        <taxon>Bacillales</taxon>
        <taxon>Bacillaceae</taxon>
        <taxon>Pontibacillus</taxon>
    </lineage>
</organism>
<dbReference type="Pfam" id="PF25137">
    <property type="entry name" value="ADH_Fe_C"/>
    <property type="match status" value="1"/>
</dbReference>
<keyword evidence="2" id="KW-0560">Oxidoreductase</keyword>
<dbReference type="InterPro" id="IPR018211">
    <property type="entry name" value="ADH_Fe_CS"/>
</dbReference>
<dbReference type="AlphaFoldDB" id="A0A0A5I460"/>
<name>A0A0A5I460_9BACI</name>
<dbReference type="InterPro" id="IPR001670">
    <property type="entry name" value="ADH_Fe/GldA"/>
</dbReference>
<comment type="caution">
    <text evidence="6">The sequence shown here is derived from an EMBL/GenBank/DDBJ whole genome shotgun (WGS) entry which is preliminary data.</text>
</comment>
<sequence>MIPYQFQLRTAVHVGANKSAEVGEIVASRTTAKKAIIVSDAFLVKSGLTQPIEKSLIDKGYEVHIFDNVQSNPTMAEIDEVAQMIRDTNSDVVLGVGGGSPLDVAKTAAMVAGGEDSVSNYALGANPFPEKKVNVVGIPTTAGTGAEVTSTVIFSDEKHRKLWGWDALMAPEIAILDPSLTVKLPPHLTAATGLDAIVHAIEAATSQNTNPFIQGMAMQAIRLLSNDLPIALEKPENLQARENLLVGAALAGVAIEHGGTGLAHNIGHALSTVDGLHHGRAVAIALYHIYDYNLDSDYETVFADIARALGAKDTLVNENELAREGARLYRALVDSSPLALKLDGVERDRYHTEVLISTLSSENSPMRKNNCRIPTDVEMEQLVMKLTS</sequence>
<dbReference type="EMBL" id="AVPF01000006">
    <property type="protein sequence ID" value="KGX90612.1"/>
    <property type="molecule type" value="Genomic_DNA"/>
</dbReference>
<dbReference type="InterPro" id="IPR056798">
    <property type="entry name" value="ADH_Fe_C"/>
</dbReference>
<dbReference type="RefSeq" id="WP_051255233.1">
    <property type="nucleotide sequence ID" value="NZ_AVPF01000006.1"/>
</dbReference>
<evidence type="ECO:0000313" key="7">
    <source>
        <dbReference type="Proteomes" id="UP000030403"/>
    </source>
</evidence>